<dbReference type="AlphaFoldDB" id="A0A0W0U096"/>
<keyword evidence="4" id="KW-1185">Reference proteome</keyword>
<accession>A0A0W0U096</accession>
<dbReference type="Proteomes" id="UP000054698">
    <property type="component" value="Unassembled WGS sequence"/>
</dbReference>
<protein>
    <recommendedName>
        <fullName evidence="7">Periplasmic/secreted protein</fullName>
    </recommendedName>
</protein>
<dbReference type="Proteomes" id="UP000254033">
    <property type="component" value="Unassembled WGS sequence"/>
</dbReference>
<evidence type="ECO:0000313" key="1">
    <source>
        <dbReference type="EMBL" id="KTD01428.1"/>
    </source>
</evidence>
<name>A0A0W0U096_9GAMM</name>
<reference evidence="1 4" key="1">
    <citation type="submission" date="2015-11" db="EMBL/GenBank/DDBJ databases">
        <title>Genomic analysis of 38 Legionella species identifies large and diverse effector repertoires.</title>
        <authorList>
            <person name="Burstein D."/>
            <person name="Amaro F."/>
            <person name="Zusman T."/>
            <person name="Lifshitz Z."/>
            <person name="Cohen O."/>
            <person name="Gilbert J.A."/>
            <person name="Pupko T."/>
            <person name="Shuman H.A."/>
            <person name="Segal G."/>
        </authorList>
    </citation>
    <scope>NUCLEOTIDE SEQUENCE [LARGE SCALE GENOMIC DNA]</scope>
    <source>
        <strain evidence="1 4">WO-44C</strain>
    </source>
</reference>
<evidence type="ECO:0000313" key="2">
    <source>
        <dbReference type="EMBL" id="SPX61237.1"/>
    </source>
</evidence>
<dbReference type="STRING" id="453.Lfee_1032"/>
<reference evidence="5 6" key="2">
    <citation type="submission" date="2018-06" db="EMBL/GenBank/DDBJ databases">
        <authorList>
            <consortium name="Pathogen Informatics"/>
            <person name="Doyle S."/>
        </authorList>
    </citation>
    <scope>NUCLEOTIDE SEQUENCE [LARGE SCALE GENOMIC DNA]</scope>
    <source>
        <strain evidence="3 6">NCTC11978</strain>
        <strain evidence="2 5">NCTC12022</strain>
    </source>
</reference>
<proteinExistence type="predicted"/>
<dbReference type="PATRIC" id="fig|453.4.peg.1112"/>
<evidence type="ECO:0008006" key="7">
    <source>
        <dbReference type="Google" id="ProtNLM"/>
    </source>
</evidence>
<evidence type="ECO:0000313" key="6">
    <source>
        <dbReference type="Proteomes" id="UP000254033"/>
    </source>
</evidence>
<evidence type="ECO:0000313" key="3">
    <source>
        <dbReference type="EMBL" id="STX38990.1"/>
    </source>
</evidence>
<dbReference type="OrthoDB" id="5651111at2"/>
<dbReference type="EMBL" id="LNYB01000031">
    <property type="protein sequence ID" value="KTD01428.1"/>
    <property type="molecule type" value="Genomic_DNA"/>
</dbReference>
<evidence type="ECO:0000313" key="4">
    <source>
        <dbReference type="Proteomes" id="UP000054698"/>
    </source>
</evidence>
<dbReference type="EMBL" id="UASS01000018">
    <property type="protein sequence ID" value="SPX61237.1"/>
    <property type="molecule type" value="Genomic_DNA"/>
</dbReference>
<dbReference type="RefSeq" id="WP_058444578.1">
    <property type="nucleotide sequence ID" value="NZ_CAAAHT010000008.1"/>
</dbReference>
<evidence type="ECO:0000313" key="5">
    <source>
        <dbReference type="Proteomes" id="UP000251942"/>
    </source>
</evidence>
<gene>
    <name evidence="1" type="ORF">Lfee_1032</name>
    <name evidence="3" type="ORF">NCTC11978_02180</name>
    <name evidence="2" type="ORF">NCTC12022_01977</name>
</gene>
<dbReference type="Proteomes" id="UP000251942">
    <property type="component" value="Unassembled WGS sequence"/>
</dbReference>
<sequence length="238" mass="26025">MKRLAGMLALTLAGDLSYAITPPKMMLDKVMYQVSAKQWVTTKTALLTVNINATLTNADLVKARADIMSNLAKIAGGEWHLTQFDRSQDSSGLEKLYVAAQARVPQASLTDIYKNAKNVSKPGATYDIGAVEFKPSLEEIQQIKAQLRQRLYEEVKTEVGQINKVYPNQNYSLNRLIFLDGEVATPQPRAYKEANTMFTAAVAAPAPALTVSNELVMSALVELASNRQEGNTVANTSN</sequence>
<organism evidence="1 4">
    <name type="scientific">Legionella feeleii</name>
    <dbReference type="NCBI Taxonomy" id="453"/>
    <lineage>
        <taxon>Bacteria</taxon>
        <taxon>Pseudomonadati</taxon>
        <taxon>Pseudomonadota</taxon>
        <taxon>Gammaproteobacteria</taxon>
        <taxon>Legionellales</taxon>
        <taxon>Legionellaceae</taxon>
        <taxon>Legionella</taxon>
    </lineage>
</organism>
<dbReference type="EMBL" id="UGNY01000001">
    <property type="protein sequence ID" value="STX38990.1"/>
    <property type="molecule type" value="Genomic_DNA"/>
</dbReference>